<proteinExistence type="predicted"/>
<evidence type="ECO:0000313" key="2">
    <source>
        <dbReference type="Proteomes" id="UP001630127"/>
    </source>
</evidence>
<dbReference type="AlphaFoldDB" id="A0ABD2Y8B0"/>
<sequence>MNKIRLELGFTFEARRFDIGSSISDMSGFRLVPLQLADEQDRLELGFTFEARCSDVGSSVSDMSRFRLVPVGSSVSDMSQFPVPTRTGGLHSDFLTRPGWTVPTLTAGLRSNFPTRPSQSLRTLVARYIVMAEILMFLPKKSPRI</sequence>
<evidence type="ECO:0000313" key="1">
    <source>
        <dbReference type="EMBL" id="KAL3503697.1"/>
    </source>
</evidence>
<gene>
    <name evidence="1" type="ORF">ACH5RR_038146</name>
</gene>
<organism evidence="1 2">
    <name type="scientific">Cinchona calisaya</name>
    <dbReference type="NCBI Taxonomy" id="153742"/>
    <lineage>
        <taxon>Eukaryota</taxon>
        <taxon>Viridiplantae</taxon>
        <taxon>Streptophyta</taxon>
        <taxon>Embryophyta</taxon>
        <taxon>Tracheophyta</taxon>
        <taxon>Spermatophyta</taxon>
        <taxon>Magnoliopsida</taxon>
        <taxon>eudicotyledons</taxon>
        <taxon>Gunneridae</taxon>
        <taxon>Pentapetalae</taxon>
        <taxon>asterids</taxon>
        <taxon>lamiids</taxon>
        <taxon>Gentianales</taxon>
        <taxon>Rubiaceae</taxon>
        <taxon>Cinchonoideae</taxon>
        <taxon>Cinchoneae</taxon>
        <taxon>Cinchona</taxon>
    </lineage>
</organism>
<comment type="caution">
    <text evidence="1">The sequence shown here is derived from an EMBL/GenBank/DDBJ whole genome shotgun (WGS) entry which is preliminary data.</text>
</comment>
<reference evidence="1 2" key="1">
    <citation type="submission" date="2024-11" db="EMBL/GenBank/DDBJ databases">
        <title>A near-complete genome assembly of Cinchona calisaya.</title>
        <authorList>
            <person name="Lian D.C."/>
            <person name="Zhao X.W."/>
            <person name="Wei L."/>
        </authorList>
    </citation>
    <scope>NUCLEOTIDE SEQUENCE [LARGE SCALE GENOMIC DNA]</scope>
    <source>
        <tissue evidence="1">Nenye</tissue>
    </source>
</reference>
<name>A0ABD2Y8B0_9GENT</name>
<dbReference type="Proteomes" id="UP001630127">
    <property type="component" value="Unassembled WGS sequence"/>
</dbReference>
<keyword evidence="2" id="KW-1185">Reference proteome</keyword>
<protein>
    <submittedName>
        <fullName evidence="1">Uncharacterized protein</fullName>
    </submittedName>
</protein>
<dbReference type="EMBL" id="JBJUIK010000015">
    <property type="protein sequence ID" value="KAL3503697.1"/>
    <property type="molecule type" value="Genomic_DNA"/>
</dbReference>
<accession>A0ABD2Y8B0</accession>